<name>Q4T490_TETNG</name>
<dbReference type="OrthoDB" id="10259868at2759"/>
<keyword evidence="4" id="KW-0009">Actin-binding</keyword>
<dbReference type="KEGG" id="tng:GSTEN00007437G001"/>
<dbReference type="GO" id="GO:0051017">
    <property type="term" value="P:actin filament bundle assembly"/>
    <property type="evidence" value="ECO:0007669"/>
    <property type="project" value="TreeGrafter"/>
</dbReference>
<keyword evidence="5" id="KW-0206">Cytoskeleton</keyword>
<feature type="compositionally biased region" description="Polar residues" evidence="7">
    <location>
        <begin position="51"/>
        <end position="66"/>
    </location>
</feature>
<feature type="non-terminal residue" evidence="9">
    <location>
        <position position="1"/>
    </location>
</feature>
<comment type="caution">
    <text evidence="9">The sequence shown here is derived from an EMBL/GenBank/DDBJ whole genome shotgun (WGS) entry which is preliminary data.</text>
</comment>
<reference evidence="9" key="2">
    <citation type="submission" date="2004-02" db="EMBL/GenBank/DDBJ databases">
        <authorList>
            <consortium name="Genoscope"/>
            <consortium name="Whitehead Institute Centre for Genome Research"/>
        </authorList>
    </citation>
    <scope>NUCLEOTIDE SEQUENCE</scope>
</reference>
<dbReference type="GO" id="GO:0007163">
    <property type="term" value="P:establishment or maintenance of cell polarity"/>
    <property type="evidence" value="ECO:0007669"/>
    <property type="project" value="TreeGrafter"/>
</dbReference>
<dbReference type="InterPro" id="IPR010431">
    <property type="entry name" value="Fascin"/>
</dbReference>
<sequence length="967" mass="104893">KLNACSCRSCLGFRILLKDTSAGRPGAKDDAGDRAPPRARLQNRLPPSRTGPESPTTMTTNGASNGTSDMLQIQFGLINCGNKYLTAETFGFKINASASSMKKKQIWTLEQSGDDASGNLFCLRSHLGRYIAADKDGNVTGDAESPGPESRFLITAHDDGRWSLQSEAHGRYLGGTEDRIICFAQSASVAEKWSVHIAMHPQVNIFSVTRKRYAHLSSKAEEIAIDRDVPWGVDSTITLVFREQRYHLQTSDNRFLSNDGALVAAADRSTGYTLEFRSGKVAFRDCGGRYLAPSGPSGTMKSGKSVRVGKDELFVLEQSHPQVVLTAANERNVSTRQGGCGSGGPGAVSGTDLAAARAGPQGGANTSNNEPRARLQNRLPPSRTGPESPTTMTTNGASNGTSDMLQIQFGLINCGNKYLTAETFGFKINASASSMKKKQIWTLEQSGDDASGNLFCLRSHLGRYIAADKDGNVTGDAESPGPESRFLITAHDDGRWSLQSEAHGRYLGGTEDRIICFAQSASVAEKWSVHIAMHPQVNIFSVTRKPTRHLSSKAEEIAIDRDVPWGVDSTITLVFREQRYHLQTSDNRFLSSDGALVAAADRSTGYTLEFRSGKVAFRDCGGRYLAPSGPSGTMKSGKSVRVGKDELFVLEQSHPQVVLTAANERNVSTRQGGCGSGGPGAVSGTDLAGARAGPQGGANTSNNELCSYVCITTYFWGNLSRPLRLELLRGKKRLTTSLFLLVIGANTLRMDLSANQDEETDQEVFQVEICRENRKCAFRTAAGKYWTLTANGGLQCTASTKSANCYFDIEWRGKRLTLRAANGKYVAAKKNGQLAATVDAAGESEEFIMKLINRPIIVLRGEHGFIGCRKVTGTLDSNRSSYDYFTLEFRDGAYSLQVYSTGKYWMVGSEQAVVSSSDAPVDFLFEFCDYNKLAVRHAADNKYLRGDHAGVLKANADDLESATLWEY</sequence>
<dbReference type="AlphaFoldDB" id="Q4T490"/>
<proteinExistence type="inferred from homology"/>
<dbReference type="InterPro" id="IPR022768">
    <property type="entry name" value="Fascin-like_dom"/>
</dbReference>
<dbReference type="GO" id="GO:0031253">
    <property type="term" value="C:cell projection membrane"/>
    <property type="evidence" value="ECO:0007669"/>
    <property type="project" value="TreeGrafter"/>
</dbReference>
<dbReference type="GO" id="GO:0030426">
    <property type="term" value="C:growth cone"/>
    <property type="evidence" value="ECO:0007669"/>
    <property type="project" value="TreeGrafter"/>
</dbReference>
<protein>
    <recommendedName>
        <fullName evidence="6">Fascin</fullName>
    </recommendedName>
</protein>
<evidence type="ECO:0000256" key="4">
    <source>
        <dbReference type="ARBA" id="ARBA00023203"/>
    </source>
</evidence>
<dbReference type="GO" id="GO:0030175">
    <property type="term" value="C:filopodium"/>
    <property type="evidence" value="ECO:0007669"/>
    <property type="project" value="TreeGrafter"/>
</dbReference>
<dbReference type="CDD" id="cd23348">
    <property type="entry name" value="beta-trefoil_FSCN1_rpt2"/>
    <property type="match status" value="2"/>
</dbReference>
<feature type="compositionally biased region" description="Gly residues" evidence="7">
    <location>
        <begin position="338"/>
        <end position="347"/>
    </location>
</feature>
<dbReference type="CDD" id="cd23344">
    <property type="entry name" value="beta-trefoil_FSCN1_rpt1"/>
    <property type="match status" value="2"/>
</dbReference>
<dbReference type="GO" id="GO:0051015">
    <property type="term" value="F:actin filament binding"/>
    <property type="evidence" value="ECO:0007669"/>
    <property type="project" value="InterPro"/>
</dbReference>
<evidence type="ECO:0000256" key="2">
    <source>
        <dbReference type="ARBA" id="ARBA00007415"/>
    </source>
</evidence>
<reference evidence="9" key="1">
    <citation type="journal article" date="2004" name="Nature">
        <title>Genome duplication in the teleost fish Tetraodon nigroviridis reveals the early vertebrate proto-karyotype.</title>
        <authorList>
            <person name="Jaillon O."/>
            <person name="Aury J.-M."/>
            <person name="Brunet F."/>
            <person name="Petit J.-L."/>
            <person name="Stange-Thomann N."/>
            <person name="Mauceli E."/>
            <person name="Bouneau L."/>
            <person name="Fischer C."/>
            <person name="Ozouf-Costaz C."/>
            <person name="Bernot A."/>
            <person name="Nicaud S."/>
            <person name="Jaffe D."/>
            <person name="Fisher S."/>
            <person name="Lutfalla G."/>
            <person name="Dossat C."/>
            <person name="Segurens B."/>
            <person name="Dasilva C."/>
            <person name="Salanoubat M."/>
            <person name="Levy M."/>
            <person name="Boudet N."/>
            <person name="Castellano S."/>
            <person name="Anthouard V."/>
            <person name="Jubin C."/>
            <person name="Castelli V."/>
            <person name="Katinka M."/>
            <person name="Vacherie B."/>
            <person name="Biemont C."/>
            <person name="Skalli Z."/>
            <person name="Cattolico L."/>
            <person name="Poulain J."/>
            <person name="De Berardinis V."/>
            <person name="Cruaud C."/>
            <person name="Duprat S."/>
            <person name="Brottier P."/>
            <person name="Coutanceau J.-P."/>
            <person name="Gouzy J."/>
            <person name="Parra G."/>
            <person name="Lardier G."/>
            <person name="Chapple C."/>
            <person name="McKernan K.J."/>
            <person name="McEwan P."/>
            <person name="Bosak S."/>
            <person name="Kellis M."/>
            <person name="Volff J.-N."/>
            <person name="Guigo R."/>
            <person name="Zody M.C."/>
            <person name="Mesirov J."/>
            <person name="Lindblad-Toh K."/>
            <person name="Birren B."/>
            <person name="Nusbaum C."/>
            <person name="Kahn D."/>
            <person name="Robinson-Rechavi M."/>
            <person name="Laudet V."/>
            <person name="Schachter V."/>
            <person name="Quetier F."/>
            <person name="Saurin W."/>
            <person name="Scarpelli C."/>
            <person name="Wincker P."/>
            <person name="Lander E.S."/>
            <person name="Weissenbach J."/>
            <person name="Roest Crollius H."/>
        </authorList>
    </citation>
    <scope>NUCLEOTIDE SEQUENCE [LARGE SCALE GENOMIC DNA]</scope>
</reference>
<evidence type="ECO:0000256" key="7">
    <source>
        <dbReference type="SAM" id="MobiDB-lite"/>
    </source>
</evidence>
<feature type="domain" description="Fascin-like" evidence="8">
    <location>
        <begin position="82"/>
        <end position="195"/>
    </location>
</feature>
<organism evidence="9">
    <name type="scientific">Tetraodon nigroviridis</name>
    <name type="common">Spotted green pufferfish</name>
    <name type="synonym">Chelonodon nigroviridis</name>
    <dbReference type="NCBI Taxonomy" id="99883"/>
    <lineage>
        <taxon>Eukaryota</taxon>
        <taxon>Metazoa</taxon>
        <taxon>Chordata</taxon>
        <taxon>Craniata</taxon>
        <taxon>Vertebrata</taxon>
        <taxon>Euteleostomi</taxon>
        <taxon>Actinopterygii</taxon>
        <taxon>Neopterygii</taxon>
        <taxon>Teleostei</taxon>
        <taxon>Neoteleostei</taxon>
        <taxon>Acanthomorphata</taxon>
        <taxon>Eupercaria</taxon>
        <taxon>Tetraodontiformes</taxon>
        <taxon>Tetradontoidea</taxon>
        <taxon>Tetraodontidae</taxon>
        <taxon>Tetraodon</taxon>
    </lineage>
</organism>
<dbReference type="EMBL" id="CAAE01009779">
    <property type="protein sequence ID" value="CAF92292.1"/>
    <property type="molecule type" value="Genomic_DNA"/>
</dbReference>
<feature type="domain" description="Fascin-like" evidence="8">
    <location>
        <begin position="204"/>
        <end position="315"/>
    </location>
</feature>
<dbReference type="Gene3D" id="2.80.10.50">
    <property type="match status" value="6"/>
</dbReference>
<feature type="region of interest" description="Disordered" evidence="7">
    <location>
        <begin position="22"/>
        <end position="66"/>
    </location>
</feature>
<feature type="region of interest" description="Disordered" evidence="7">
    <location>
        <begin position="335"/>
        <end position="400"/>
    </location>
</feature>
<feature type="domain" description="Fascin-like" evidence="8">
    <location>
        <begin position="863"/>
        <end position="967"/>
    </location>
</feature>
<feature type="domain" description="Fascin-like" evidence="8">
    <location>
        <begin position="538"/>
        <end position="649"/>
    </location>
</feature>
<dbReference type="FunFam" id="2.80.10.50:FF:000008">
    <property type="entry name" value="Fascin"/>
    <property type="match status" value="1"/>
</dbReference>
<feature type="domain" description="Fascin-like" evidence="8">
    <location>
        <begin position="416"/>
        <end position="529"/>
    </location>
</feature>
<dbReference type="GO" id="GO:0030674">
    <property type="term" value="F:protein-macromolecule adaptor activity"/>
    <property type="evidence" value="ECO:0007669"/>
    <property type="project" value="InterPro"/>
</dbReference>
<dbReference type="SUPFAM" id="SSF50405">
    <property type="entry name" value="Actin-crosslinking proteins"/>
    <property type="match status" value="5"/>
</dbReference>
<dbReference type="PANTHER" id="PTHR10551">
    <property type="entry name" value="FASCIN"/>
    <property type="match status" value="1"/>
</dbReference>
<evidence type="ECO:0000256" key="6">
    <source>
        <dbReference type="ARBA" id="ARBA00067375"/>
    </source>
</evidence>
<dbReference type="GO" id="GO:0015629">
    <property type="term" value="C:actin cytoskeleton"/>
    <property type="evidence" value="ECO:0007669"/>
    <property type="project" value="TreeGrafter"/>
</dbReference>
<dbReference type="FunFam" id="2.80.10.50:FF:000030">
    <property type="entry name" value="Fascin"/>
    <property type="match status" value="1"/>
</dbReference>
<feature type="compositionally biased region" description="Basic and acidic residues" evidence="7">
    <location>
        <begin position="26"/>
        <end position="36"/>
    </location>
</feature>
<dbReference type="PANTHER" id="PTHR10551:SF39">
    <property type="entry name" value="FASCIN"/>
    <property type="match status" value="1"/>
</dbReference>
<dbReference type="GO" id="GO:0005737">
    <property type="term" value="C:cytoplasm"/>
    <property type="evidence" value="ECO:0007669"/>
    <property type="project" value="TreeGrafter"/>
</dbReference>
<dbReference type="GO" id="GO:0005902">
    <property type="term" value="C:microvillus"/>
    <property type="evidence" value="ECO:0007669"/>
    <property type="project" value="TreeGrafter"/>
</dbReference>
<dbReference type="InterPro" id="IPR008999">
    <property type="entry name" value="Actin-crosslinking"/>
</dbReference>
<evidence type="ECO:0000256" key="5">
    <source>
        <dbReference type="ARBA" id="ARBA00023212"/>
    </source>
</evidence>
<feature type="compositionally biased region" description="Polar residues" evidence="7">
    <location>
        <begin position="385"/>
        <end position="400"/>
    </location>
</feature>
<comment type="subcellular location">
    <subcellularLocation>
        <location evidence="1">Cytoplasm</location>
        <location evidence="1">Cytoskeleton</location>
    </subcellularLocation>
</comment>
<feature type="non-terminal residue" evidence="9">
    <location>
        <position position="967"/>
    </location>
</feature>
<evidence type="ECO:0000256" key="3">
    <source>
        <dbReference type="ARBA" id="ARBA00022490"/>
    </source>
</evidence>
<evidence type="ECO:0000256" key="1">
    <source>
        <dbReference type="ARBA" id="ARBA00004245"/>
    </source>
</evidence>
<accession>Q4T490</accession>
<dbReference type="GO" id="GO:0030027">
    <property type="term" value="C:lamellipodium"/>
    <property type="evidence" value="ECO:0007669"/>
    <property type="project" value="TreeGrafter"/>
</dbReference>
<keyword evidence="3" id="KW-0963">Cytoplasm</keyword>
<dbReference type="GO" id="GO:0016477">
    <property type="term" value="P:cell migration"/>
    <property type="evidence" value="ECO:0007669"/>
    <property type="project" value="TreeGrafter"/>
</dbReference>
<evidence type="ECO:0000259" key="8">
    <source>
        <dbReference type="Pfam" id="PF06268"/>
    </source>
</evidence>
<dbReference type="Pfam" id="PF06268">
    <property type="entry name" value="Fascin"/>
    <property type="match status" value="6"/>
</dbReference>
<dbReference type="GO" id="GO:0001726">
    <property type="term" value="C:ruffle"/>
    <property type="evidence" value="ECO:0007669"/>
    <property type="project" value="TreeGrafter"/>
</dbReference>
<evidence type="ECO:0000313" key="9">
    <source>
        <dbReference type="EMBL" id="CAF92292.1"/>
    </source>
</evidence>
<feature type="domain" description="Fascin-like" evidence="8">
    <location>
        <begin position="745"/>
        <end position="849"/>
    </location>
</feature>
<comment type="similarity">
    <text evidence="2">Belongs to the fascin family.</text>
</comment>
<dbReference type="FunFam" id="2.80.10.50:FF:000015">
    <property type="entry name" value="Fascin"/>
    <property type="match status" value="2"/>
</dbReference>
<dbReference type="FunFam" id="2.80.10.50:FF:000010">
    <property type="entry name" value="Fascin"/>
    <property type="match status" value="2"/>
</dbReference>
<gene>
    <name evidence="9" type="ORF">GSTENG00007437001</name>
</gene>